<dbReference type="EMBL" id="ADTU01012934">
    <property type="status" value="NOT_ANNOTATED_CDS"/>
    <property type="molecule type" value="Genomic_DNA"/>
</dbReference>
<dbReference type="EnsemblMetazoa" id="XM_012200297.1">
    <property type="protein sequence ID" value="XP_012055687.1"/>
    <property type="gene ID" value="LOC105618766"/>
</dbReference>
<dbReference type="GO" id="GO:0003735">
    <property type="term" value="F:structural constituent of ribosome"/>
    <property type="evidence" value="ECO:0007669"/>
    <property type="project" value="InterPro"/>
</dbReference>
<dbReference type="GO" id="GO:0005762">
    <property type="term" value="C:mitochondrial large ribosomal subunit"/>
    <property type="evidence" value="ECO:0007669"/>
    <property type="project" value="TreeGrafter"/>
</dbReference>
<keyword evidence="4" id="KW-0496">Mitochondrion</keyword>
<accession>A0A158NDS9</accession>
<dbReference type="STRING" id="12957.A0A158NDS9"/>
<evidence type="ECO:0000313" key="9">
    <source>
        <dbReference type="Proteomes" id="UP000005205"/>
    </source>
</evidence>
<evidence type="ECO:0000256" key="1">
    <source>
        <dbReference type="ARBA" id="ARBA00004173"/>
    </source>
</evidence>
<comment type="subcellular location">
    <subcellularLocation>
        <location evidence="1">Mitochondrion</location>
    </subcellularLocation>
</comment>
<dbReference type="FunCoup" id="A0A158NDS9">
    <property type="interactions" value="1336"/>
</dbReference>
<dbReference type="InterPro" id="IPR007740">
    <property type="entry name" value="Ribosomal_mL49"/>
</dbReference>
<keyword evidence="5" id="KW-0687">Ribonucleoprotein</keyword>
<evidence type="ECO:0000256" key="6">
    <source>
        <dbReference type="ARBA" id="ARBA00035191"/>
    </source>
</evidence>
<dbReference type="PANTHER" id="PTHR13477">
    <property type="entry name" value="MITOCHONDRIAL 39S RIBOSOMAL PROTEIN L49"/>
    <property type="match status" value="1"/>
</dbReference>
<dbReference type="FunFam" id="3.30.780.10:FF:000009">
    <property type="entry name" value="39S ribosomal protein L49, mitochondrial"/>
    <property type="match status" value="1"/>
</dbReference>
<dbReference type="Proteomes" id="UP000005205">
    <property type="component" value="Unassembled WGS sequence"/>
</dbReference>
<protein>
    <recommendedName>
        <fullName evidence="6">Large ribosomal subunit protein mL49</fullName>
    </recommendedName>
    <alternativeName>
        <fullName evidence="7">39S ribosomal protein L49, mitochondrial</fullName>
    </alternativeName>
</protein>
<reference evidence="8" key="2">
    <citation type="submission" date="2016-04" db="UniProtKB">
        <authorList>
            <consortium name="EnsemblMetazoa"/>
        </authorList>
    </citation>
    <scope>IDENTIFICATION</scope>
</reference>
<sequence length="185" mass="21688">MATLRILACGNLVAVSNFVQLLNRVTTTRVSQIQQRWSSYKSSSKYKTPEDYTDYEITKDENEWKYVERLLPYKIIPNPPTIGNKFPSGYKPASASPKDNPYFIERTKNYMQPVYLYRNPRGTKRVTEINRIQGNIWILEQDMKQYIQECTGHRIASQINEFAGLIKLKGDYVNRVKEWMNTKGF</sequence>
<evidence type="ECO:0000256" key="3">
    <source>
        <dbReference type="ARBA" id="ARBA00022980"/>
    </source>
</evidence>
<comment type="similarity">
    <text evidence="2">Belongs to the mitochondrion-specific ribosomal protein mL49 family.</text>
</comment>
<evidence type="ECO:0000256" key="4">
    <source>
        <dbReference type="ARBA" id="ARBA00023128"/>
    </source>
</evidence>
<dbReference type="OrthoDB" id="19439at2759"/>
<gene>
    <name evidence="8" type="primary">105618766</name>
</gene>
<proteinExistence type="inferred from homology"/>
<name>A0A158NDS9_ATTCE</name>
<dbReference type="Pfam" id="PF05046">
    <property type="entry name" value="Img2"/>
    <property type="match status" value="1"/>
</dbReference>
<organism evidence="8 9">
    <name type="scientific">Atta cephalotes</name>
    <name type="common">Leafcutter ant</name>
    <dbReference type="NCBI Taxonomy" id="12957"/>
    <lineage>
        <taxon>Eukaryota</taxon>
        <taxon>Metazoa</taxon>
        <taxon>Ecdysozoa</taxon>
        <taxon>Arthropoda</taxon>
        <taxon>Hexapoda</taxon>
        <taxon>Insecta</taxon>
        <taxon>Pterygota</taxon>
        <taxon>Neoptera</taxon>
        <taxon>Endopterygota</taxon>
        <taxon>Hymenoptera</taxon>
        <taxon>Apocrita</taxon>
        <taxon>Aculeata</taxon>
        <taxon>Formicoidea</taxon>
        <taxon>Formicidae</taxon>
        <taxon>Myrmicinae</taxon>
        <taxon>Atta</taxon>
    </lineage>
</organism>
<dbReference type="KEGG" id="acep:105618766"/>
<dbReference type="GO" id="GO:0006412">
    <property type="term" value="P:translation"/>
    <property type="evidence" value="ECO:0007669"/>
    <property type="project" value="InterPro"/>
</dbReference>
<dbReference type="InParanoid" id="A0A158NDS9"/>
<dbReference type="AlphaFoldDB" id="A0A158NDS9"/>
<dbReference type="OMA" id="NPPEWKY"/>
<dbReference type="PANTHER" id="PTHR13477:SF0">
    <property type="entry name" value="LARGE RIBOSOMAL SUBUNIT PROTEIN ML49"/>
    <property type="match status" value="1"/>
</dbReference>
<reference evidence="9" key="1">
    <citation type="journal article" date="2011" name="PLoS Genet.">
        <title>The genome sequence of the leaf-cutter ant Atta cephalotes reveals insights into its obligate symbiotic lifestyle.</title>
        <authorList>
            <person name="Suen G."/>
            <person name="Teiling C."/>
            <person name="Li L."/>
            <person name="Holt C."/>
            <person name="Abouheif E."/>
            <person name="Bornberg-Bauer E."/>
            <person name="Bouffard P."/>
            <person name="Caldera E.J."/>
            <person name="Cash E."/>
            <person name="Cavanaugh A."/>
            <person name="Denas O."/>
            <person name="Elhaik E."/>
            <person name="Fave M.J."/>
            <person name="Gadau J."/>
            <person name="Gibson J.D."/>
            <person name="Graur D."/>
            <person name="Grubbs K.J."/>
            <person name="Hagen D.E."/>
            <person name="Harkins T.T."/>
            <person name="Helmkampf M."/>
            <person name="Hu H."/>
            <person name="Johnson B.R."/>
            <person name="Kim J."/>
            <person name="Marsh S.E."/>
            <person name="Moeller J.A."/>
            <person name="Munoz-Torres M.C."/>
            <person name="Murphy M.C."/>
            <person name="Naughton M.C."/>
            <person name="Nigam S."/>
            <person name="Overson R."/>
            <person name="Rajakumar R."/>
            <person name="Reese J.T."/>
            <person name="Scott J.J."/>
            <person name="Smith C.R."/>
            <person name="Tao S."/>
            <person name="Tsutsui N.D."/>
            <person name="Viljakainen L."/>
            <person name="Wissler L."/>
            <person name="Yandell M.D."/>
            <person name="Zimmer F."/>
            <person name="Taylor J."/>
            <person name="Slater S.C."/>
            <person name="Clifton S.W."/>
            <person name="Warren W.C."/>
            <person name="Elsik C.G."/>
            <person name="Smith C.D."/>
            <person name="Weinstock G.M."/>
            <person name="Gerardo N.M."/>
            <person name="Currie C.R."/>
        </authorList>
    </citation>
    <scope>NUCLEOTIDE SEQUENCE [LARGE SCALE GENOMIC DNA]</scope>
</reference>
<keyword evidence="9" id="KW-1185">Reference proteome</keyword>
<dbReference type="eggNOG" id="KOG4034">
    <property type="taxonomic scope" value="Eukaryota"/>
</dbReference>
<keyword evidence="3" id="KW-0689">Ribosomal protein</keyword>
<dbReference type="Gene3D" id="3.30.780.10">
    <property type="entry name" value="SUI1-like domain"/>
    <property type="match status" value="1"/>
</dbReference>
<evidence type="ECO:0000256" key="2">
    <source>
        <dbReference type="ARBA" id="ARBA00005677"/>
    </source>
</evidence>
<evidence type="ECO:0000256" key="5">
    <source>
        <dbReference type="ARBA" id="ARBA00023274"/>
    </source>
</evidence>
<evidence type="ECO:0000256" key="7">
    <source>
        <dbReference type="ARBA" id="ARBA00035545"/>
    </source>
</evidence>
<evidence type="ECO:0000313" key="8">
    <source>
        <dbReference type="EnsemblMetazoa" id="XP_012055687.1"/>
    </source>
</evidence>